<dbReference type="Pfam" id="PF13898">
    <property type="entry name" value="MINDY-3_4_CD"/>
    <property type="match status" value="1"/>
</dbReference>
<organism evidence="9">
    <name type="scientific">Rhizophora mucronata</name>
    <name type="common">Asiatic mangrove</name>
    <dbReference type="NCBI Taxonomy" id="61149"/>
    <lineage>
        <taxon>Eukaryota</taxon>
        <taxon>Viridiplantae</taxon>
        <taxon>Streptophyta</taxon>
        <taxon>Embryophyta</taxon>
        <taxon>Tracheophyta</taxon>
        <taxon>Spermatophyta</taxon>
        <taxon>Magnoliopsida</taxon>
        <taxon>eudicotyledons</taxon>
        <taxon>Gunneridae</taxon>
        <taxon>Pentapetalae</taxon>
        <taxon>rosids</taxon>
        <taxon>fabids</taxon>
        <taxon>Malpighiales</taxon>
        <taxon>Rhizophoraceae</taxon>
        <taxon>Rhizophora</taxon>
    </lineage>
</organism>
<comment type="catalytic activity">
    <reaction evidence="1">
        <text>Thiol-dependent hydrolysis of ester, thioester, amide, peptide and isopeptide bonds formed by the C-terminal Gly of ubiquitin (a 76-residue protein attached to proteins as an intracellular targeting signal).</text>
        <dbReference type="EC" id="3.4.19.12"/>
    </reaction>
</comment>
<comment type="function">
    <text evidence="2">Hydrolase that can remove 'Lys-48'-linked conjugated ubiquitin from proteins.</text>
</comment>
<dbReference type="GO" id="GO:0071108">
    <property type="term" value="P:protein K48-linked deubiquitination"/>
    <property type="evidence" value="ECO:0007669"/>
    <property type="project" value="InterPro"/>
</dbReference>
<dbReference type="EC" id="3.4.19.12" evidence="4"/>
<dbReference type="GO" id="GO:0006508">
    <property type="term" value="P:proteolysis"/>
    <property type="evidence" value="ECO:0007669"/>
    <property type="project" value="UniProtKB-KW"/>
</dbReference>
<feature type="domain" description="Deubiquitinating enzyme MINDY-3/4 conserved" evidence="8">
    <location>
        <begin position="111"/>
        <end position="478"/>
    </location>
</feature>
<proteinExistence type="inferred from homology"/>
<dbReference type="GO" id="GO:1990380">
    <property type="term" value="F:K48-linked deubiquitinase activity"/>
    <property type="evidence" value="ECO:0007669"/>
    <property type="project" value="InterPro"/>
</dbReference>
<dbReference type="PANTHER" id="PTHR12473:SF8">
    <property type="entry name" value="UBIQUITIN CARBOXYL-TERMINAL HYDROLASE MINDY-4-RELATED"/>
    <property type="match status" value="1"/>
</dbReference>
<evidence type="ECO:0000256" key="2">
    <source>
        <dbReference type="ARBA" id="ARBA00002107"/>
    </source>
</evidence>
<comment type="similarity">
    <text evidence="3">Belongs to the MINDY deubiquitinase family. FAM188 subfamily.</text>
</comment>
<reference evidence="9" key="1">
    <citation type="submission" date="2018-02" db="EMBL/GenBank/DDBJ databases">
        <title>Rhizophora mucronata_Transcriptome.</title>
        <authorList>
            <person name="Meera S.P."/>
            <person name="Sreeshan A."/>
            <person name="Augustine A."/>
        </authorList>
    </citation>
    <scope>NUCLEOTIDE SEQUENCE</scope>
    <source>
        <tissue evidence="9">Leaf</tissue>
    </source>
</reference>
<accession>A0A2P2JQL4</accession>
<protein>
    <recommendedName>
        <fullName evidence="4">ubiquitinyl hydrolase 1</fullName>
        <ecNumber evidence="4">3.4.19.12</ecNumber>
    </recommendedName>
    <alternativeName>
        <fullName evidence="6">Deubiquitinating enzyme MINDY-3</fullName>
    </alternativeName>
</protein>
<evidence type="ECO:0000256" key="6">
    <source>
        <dbReference type="ARBA" id="ARBA00033208"/>
    </source>
</evidence>
<dbReference type="InterPro" id="IPR011992">
    <property type="entry name" value="EF-hand-dom_pair"/>
</dbReference>
<dbReference type="SMART" id="SM01174">
    <property type="entry name" value="DUF4205"/>
    <property type="match status" value="1"/>
</dbReference>
<feature type="compositionally biased region" description="Polar residues" evidence="7">
    <location>
        <begin position="559"/>
        <end position="574"/>
    </location>
</feature>
<dbReference type="InterPro" id="IPR025257">
    <property type="entry name" value="MINDY-3/4_CD"/>
</dbReference>
<dbReference type="SUPFAM" id="SSF47473">
    <property type="entry name" value="EF-hand"/>
    <property type="match status" value="1"/>
</dbReference>
<dbReference type="GO" id="GO:0004843">
    <property type="term" value="F:cysteine-type deubiquitinase activity"/>
    <property type="evidence" value="ECO:0007669"/>
    <property type="project" value="UniProtKB-EC"/>
</dbReference>
<dbReference type="InterPro" id="IPR039785">
    <property type="entry name" value="MINY3/4"/>
</dbReference>
<dbReference type="PANTHER" id="PTHR12473">
    <property type="entry name" value="UBIQUITIN CARBOXYL-TERMINAL HYDROLASE MINDY-4-RELATED"/>
    <property type="match status" value="1"/>
</dbReference>
<sequence length="608" mass="66182">MADQEEEDLRMALRMSMQNSPPEPKRSKPRETAAAPEVVSPEDSRRLQREVMAAAAEKRILAAKIASPSKPTDTHGSPNKIADFSKKQRELGAQERNLGLKLSSDEANQLFSMVFGSGVSKDILAQWSNQGIRFSPDPETSMGLVQHEGGPCGVLATIQAFVLKYLLFFPEELDEGKTNVPQKLATGRLSMGHYVASDDFVSLPEGVKARALVKSMGEILFLCGSNERAVIASLDTIGHDAEGSAMDEIVGKSLGDLSIETASDLQKILRVDTYTSQTSALLRIEAILPIFQSRMGALLFLISALLSRGLESVQADRDDPSLPLVTAPFGHASQEIVNLLLCGKAVPNVFDGRMDLGGGMFLKGISTSVEVGFLTLLESLNFCKVGHHLKCPKWPIWVVGSESHYTVLFALDTTVQDENALEKRESQIRKAFDAQDRSGGGGFISVEGFHQVLRETSIKLPSEKLDHLCSTGFIVWSEFWQILLDLDESLGGLKDSSGLMGKKVFDLYHFNGIAKSDLNGSHTNPGGETPVQRPRLTKLRVSVPPKWTPEEFMADVVVSSGSSGNEASGKSTEVTKPEPTQHAPLVDCIRTHWERAVCSWVGDPPSIV</sequence>
<keyword evidence="5" id="KW-0833">Ubl conjugation pathway</keyword>
<dbReference type="EMBL" id="GGEC01015276">
    <property type="protein sequence ID" value="MBW95759.1"/>
    <property type="molecule type" value="Transcribed_RNA"/>
</dbReference>
<dbReference type="AlphaFoldDB" id="A0A2P2JQL4"/>
<feature type="region of interest" description="Disordered" evidence="7">
    <location>
        <begin position="1"/>
        <end position="47"/>
    </location>
</feature>
<evidence type="ECO:0000256" key="5">
    <source>
        <dbReference type="ARBA" id="ARBA00022786"/>
    </source>
</evidence>
<name>A0A2P2JQL4_RHIMU</name>
<evidence type="ECO:0000259" key="8">
    <source>
        <dbReference type="SMART" id="SM01174"/>
    </source>
</evidence>
<evidence type="ECO:0000256" key="7">
    <source>
        <dbReference type="SAM" id="MobiDB-lite"/>
    </source>
</evidence>
<evidence type="ECO:0000256" key="3">
    <source>
        <dbReference type="ARBA" id="ARBA00011074"/>
    </source>
</evidence>
<evidence type="ECO:0000256" key="1">
    <source>
        <dbReference type="ARBA" id="ARBA00000707"/>
    </source>
</evidence>
<feature type="region of interest" description="Disordered" evidence="7">
    <location>
        <begin position="559"/>
        <end position="579"/>
    </location>
</feature>
<dbReference type="SMART" id="SM00726">
    <property type="entry name" value="UIM"/>
    <property type="match status" value="1"/>
</dbReference>
<dbReference type="InterPro" id="IPR003903">
    <property type="entry name" value="UIM_dom"/>
</dbReference>
<evidence type="ECO:0000256" key="4">
    <source>
        <dbReference type="ARBA" id="ARBA00012759"/>
    </source>
</evidence>
<dbReference type="PROSITE" id="PS50330">
    <property type="entry name" value="UIM"/>
    <property type="match status" value="1"/>
</dbReference>
<dbReference type="Gene3D" id="1.10.238.10">
    <property type="entry name" value="EF-hand"/>
    <property type="match status" value="1"/>
</dbReference>
<evidence type="ECO:0000313" key="9">
    <source>
        <dbReference type="EMBL" id="MBW95759.1"/>
    </source>
</evidence>